<dbReference type="EMBL" id="SHKM01000002">
    <property type="protein sequence ID" value="RZT76845.1"/>
    <property type="molecule type" value="Genomic_DNA"/>
</dbReference>
<dbReference type="InterPro" id="IPR029044">
    <property type="entry name" value="Nucleotide-diphossugar_trans"/>
</dbReference>
<evidence type="ECO:0000313" key="4">
    <source>
        <dbReference type="Proteomes" id="UP000292136"/>
    </source>
</evidence>
<dbReference type="RefSeq" id="WP_130459897.1">
    <property type="nucleotide sequence ID" value="NZ_SHKM01000002.1"/>
</dbReference>
<protein>
    <submittedName>
        <fullName evidence="3">Glycosyltransferase involved in cell wall biosynthesis</fullName>
    </submittedName>
</protein>
<proteinExistence type="inferred from homology"/>
<dbReference type="InterPro" id="IPR001173">
    <property type="entry name" value="Glyco_trans_2-like"/>
</dbReference>
<comment type="similarity">
    <text evidence="1">Belongs to the glycosyltransferase 2 family. WaaE/KdtX subfamily.</text>
</comment>
<dbReference type="SUPFAM" id="SSF53448">
    <property type="entry name" value="Nucleotide-diphospho-sugar transferases"/>
    <property type="match status" value="1"/>
</dbReference>
<feature type="domain" description="Glycosyltransferase 2-like" evidence="2">
    <location>
        <begin position="14"/>
        <end position="148"/>
    </location>
</feature>
<sequence>MSSAPPPAATAPLSAVLITQNAAHSLPSCLQSLAFADEIVVVDSGSSDGTVALAEHYGARVVHQEWLGFGRQKQFAVSQARHDWVFCIDADEQVTPALAAAIGAALQGPRHHAYRVARCNRFMGRYLRHGEGYPDWNLRLFHRGHARWSDDAVHEHVLTGESVGDLAGDLLHDSAETLDSYLAKQNRYTTLAAEAAHRAGKRAGSGRLLLSPLFRFIKFYLVRRGFLDGLPGLVHTLIGCTNSFAKYAKMIDLQRRSGR</sequence>
<evidence type="ECO:0000256" key="1">
    <source>
        <dbReference type="ARBA" id="ARBA00038494"/>
    </source>
</evidence>
<evidence type="ECO:0000313" key="3">
    <source>
        <dbReference type="EMBL" id="RZT76845.1"/>
    </source>
</evidence>
<dbReference type="PANTHER" id="PTHR43630:SF2">
    <property type="entry name" value="GLYCOSYLTRANSFERASE"/>
    <property type="match status" value="1"/>
</dbReference>
<comment type="caution">
    <text evidence="3">The sequence shown here is derived from an EMBL/GenBank/DDBJ whole genome shotgun (WGS) entry which is preliminary data.</text>
</comment>
<reference evidence="3 4" key="1">
    <citation type="submission" date="2019-02" db="EMBL/GenBank/DDBJ databases">
        <title>Genomic Encyclopedia of Type Strains, Phase IV (KMG-IV): sequencing the most valuable type-strain genomes for metagenomic binning, comparative biology and taxonomic classification.</title>
        <authorList>
            <person name="Goeker M."/>
        </authorList>
    </citation>
    <scope>NUCLEOTIDE SEQUENCE [LARGE SCALE GENOMIC DNA]</scope>
    <source>
        <strain evidence="3 4">DSM 21223</strain>
    </source>
</reference>
<dbReference type="Proteomes" id="UP000292136">
    <property type="component" value="Unassembled WGS sequence"/>
</dbReference>
<gene>
    <name evidence="3" type="ORF">EV678_2728</name>
</gene>
<dbReference type="PANTHER" id="PTHR43630">
    <property type="entry name" value="POLY-BETA-1,6-N-ACETYL-D-GLUCOSAMINE SYNTHASE"/>
    <property type="match status" value="1"/>
</dbReference>
<accession>A0ABY0IQ02</accession>
<keyword evidence="4" id="KW-1185">Reference proteome</keyword>
<dbReference type="CDD" id="cd02511">
    <property type="entry name" value="Beta4Glucosyltransferase"/>
    <property type="match status" value="1"/>
</dbReference>
<name>A0ABY0IQ02_9RHOO</name>
<dbReference type="Pfam" id="PF00535">
    <property type="entry name" value="Glycos_transf_2"/>
    <property type="match status" value="1"/>
</dbReference>
<evidence type="ECO:0000259" key="2">
    <source>
        <dbReference type="Pfam" id="PF00535"/>
    </source>
</evidence>
<organism evidence="3 4">
    <name type="scientific">Azospira oryzae</name>
    <dbReference type="NCBI Taxonomy" id="146939"/>
    <lineage>
        <taxon>Bacteria</taxon>
        <taxon>Pseudomonadati</taxon>
        <taxon>Pseudomonadota</taxon>
        <taxon>Betaproteobacteria</taxon>
        <taxon>Rhodocyclales</taxon>
        <taxon>Rhodocyclaceae</taxon>
        <taxon>Azospira</taxon>
    </lineage>
</organism>
<dbReference type="Gene3D" id="3.90.550.10">
    <property type="entry name" value="Spore Coat Polysaccharide Biosynthesis Protein SpsA, Chain A"/>
    <property type="match status" value="1"/>
</dbReference>